<dbReference type="InterPro" id="IPR011658">
    <property type="entry name" value="PA14_dom"/>
</dbReference>
<dbReference type="PROSITE" id="PS51820">
    <property type="entry name" value="PA14"/>
    <property type="match status" value="3"/>
</dbReference>
<keyword evidence="8" id="KW-1185">Reference proteome</keyword>
<dbReference type="PANTHER" id="PTHR46769:SF2">
    <property type="entry name" value="FIBROCYSTIN-L ISOFORM 2 PRECURSOR-RELATED"/>
    <property type="match status" value="1"/>
</dbReference>
<accession>A0A1H2YDY3</accession>
<reference evidence="8" key="1">
    <citation type="submission" date="2016-10" db="EMBL/GenBank/DDBJ databases">
        <authorList>
            <person name="Varghese N."/>
            <person name="Submissions S."/>
        </authorList>
    </citation>
    <scope>NUCLEOTIDE SEQUENCE [LARGE SCALE GENOMIC DNA]</scope>
    <source>
        <strain evidence="8">DSM 27839</strain>
    </source>
</reference>
<evidence type="ECO:0000259" key="5">
    <source>
        <dbReference type="PROSITE" id="PS51484"/>
    </source>
</evidence>
<name>A0A1H2YDY3_9RHOB</name>
<dbReference type="PANTHER" id="PTHR46769">
    <property type="entry name" value="POLYCYSTIC KIDNEY AND HEPATIC DISEASE 1 (AUTOSOMAL RECESSIVE)-LIKE 1"/>
    <property type="match status" value="1"/>
</dbReference>
<feature type="compositionally biased region" description="Basic and acidic residues" evidence="4">
    <location>
        <begin position="523"/>
        <end position="532"/>
    </location>
</feature>
<dbReference type="SMART" id="SM01225">
    <property type="entry name" value="G8"/>
    <property type="match status" value="1"/>
</dbReference>
<feature type="domain" description="PA14" evidence="6">
    <location>
        <begin position="13"/>
        <end position="161"/>
    </location>
</feature>
<feature type="compositionally biased region" description="Basic and acidic residues" evidence="4">
    <location>
        <begin position="485"/>
        <end position="494"/>
    </location>
</feature>
<feature type="compositionally biased region" description="Basic and acidic residues" evidence="4">
    <location>
        <begin position="447"/>
        <end position="456"/>
    </location>
</feature>
<feature type="compositionally biased region" description="Basic and acidic residues" evidence="4">
    <location>
        <begin position="466"/>
        <end position="475"/>
    </location>
</feature>
<dbReference type="STRING" id="985054.SAMN05444358_102251"/>
<evidence type="ECO:0000256" key="3">
    <source>
        <dbReference type="ARBA" id="ARBA00022737"/>
    </source>
</evidence>
<dbReference type="PROSITE" id="PS51484">
    <property type="entry name" value="G8"/>
    <property type="match status" value="1"/>
</dbReference>
<dbReference type="Proteomes" id="UP000183400">
    <property type="component" value="Unassembled WGS sequence"/>
</dbReference>
<evidence type="ECO:0000259" key="6">
    <source>
        <dbReference type="PROSITE" id="PS51820"/>
    </source>
</evidence>
<feature type="domain" description="PA14" evidence="6">
    <location>
        <begin position="571"/>
        <end position="719"/>
    </location>
</feature>
<evidence type="ECO:0000256" key="4">
    <source>
        <dbReference type="SAM" id="MobiDB-lite"/>
    </source>
</evidence>
<keyword evidence="2" id="KW-0732">Signal</keyword>
<dbReference type="RefSeq" id="WP_074736763.1">
    <property type="nucleotide sequence ID" value="NZ_FNNP01000002.1"/>
</dbReference>
<dbReference type="InterPro" id="IPR019316">
    <property type="entry name" value="G8_domain"/>
</dbReference>
<feature type="compositionally biased region" description="Basic and acidic residues" evidence="4">
    <location>
        <begin position="759"/>
        <end position="779"/>
    </location>
</feature>
<dbReference type="Gene3D" id="3.90.182.10">
    <property type="entry name" value="Toxin - Anthrax Protective Antigen,domain 1"/>
    <property type="match status" value="3"/>
</dbReference>
<feature type="compositionally biased region" description="Basic and acidic residues" evidence="4">
    <location>
        <begin position="428"/>
        <end position="437"/>
    </location>
</feature>
<organism evidence="7 8">
    <name type="scientific">Ruegeria halocynthiae</name>
    <dbReference type="NCBI Taxonomy" id="985054"/>
    <lineage>
        <taxon>Bacteria</taxon>
        <taxon>Pseudomonadati</taxon>
        <taxon>Pseudomonadota</taxon>
        <taxon>Alphaproteobacteria</taxon>
        <taxon>Rhodobacterales</taxon>
        <taxon>Roseobacteraceae</taxon>
        <taxon>Ruegeria</taxon>
    </lineage>
</organism>
<evidence type="ECO:0000313" key="7">
    <source>
        <dbReference type="EMBL" id="SDX03413.1"/>
    </source>
</evidence>
<feature type="domain" description="G8" evidence="5">
    <location>
        <begin position="930"/>
        <end position="1053"/>
    </location>
</feature>
<evidence type="ECO:0000256" key="2">
    <source>
        <dbReference type="ARBA" id="ARBA00022729"/>
    </source>
</evidence>
<dbReference type="SMART" id="SM00758">
    <property type="entry name" value="PA14"/>
    <property type="match status" value="3"/>
</dbReference>
<dbReference type="SUPFAM" id="SSF56988">
    <property type="entry name" value="Anthrax protective antigen"/>
    <property type="match status" value="3"/>
</dbReference>
<feature type="compositionally biased region" description="Basic and acidic residues" evidence="4">
    <location>
        <begin position="731"/>
        <end position="751"/>
    </location>
</feature>
<feature type="domain" description="PA14" evidence="6">
    <location>
        <begin position="193"/>
        <end position="341"/>
    </location>
</feature>
<dbReference type="InterPro" id="IPR037524">
    <property type="entry name" value="PA14/GLEYA"/>
</dbReference>
<feature type="compositionally biased region" description="Basic and acidic residues" evidence="4">
    <location>
        <begin position="555"/>
        <end position="564"/>
    </location>
</feature>
<feature type="compositionally biased region" description="Basic and acidic residues" evidence="4">
    <location>
        <begin position="787"/>
        <end position="848"/>
    </location>
</feature>
<comment type="subcellular location">
    <subcellularLocation>
        <location evidence="1">Cell envelope</location>
    </subcellularLocation>
</comment>
<dbReference type="Pfam" id="PF10162">
    <property type="entry name" value="G8"/>
    <property type="match status" value="1"/>
</dbReference>
<dbReference type="Gene3D" id="2.60.40.2810">
    <property type="match status" value="1"/>
</dbReference>
<feature type="compositionally biased region" description="Basic and acidic residues" evidence="4">
    <location>
        <begin position="409"/>
        <end position="418"/>
    </location>
</feature>
<dbReference type="Pfam" id="PF17963">
    <property type="entry name" value="Big_9"/>
    <property type="match status" value="1"/>
</dbReference>
<dbReference type="Pfam" id="PF07691">
    <property type="entry name" value="PA14"/>
    <property type="match status" value="3"/>
</dbReference>
<sequence>MSSIDTRSYGIPTEGLGFIAQYFILPNWVSSLNEIDFEATPNAVEVVDNLNIVSSYEPFWENGTRDSFAALYSGKLDVTSPGNYTFYLTSDDGSALYIDGELVINNDGNHASTLIPVSLDLTAGTHDIEIRYFESGGAQTLKLEWNGPDTGGDTQLLDESVVAYGTTDDSVASEDVVEDSTAGETDESNDQIESDLGLKAKFFRIDKGISDLDGVDFDAPPIAEDILTEVTYERSRDAWWADGPRNRFAAEITGQLNVETAGTYTIYLTSDDGSELYIDGEKVIDNDGLHAARLLTVTLDLSEGPHDIELRYFENRGAQTLVLEWDGPDTLGVRQAINGESLTHGVPVSDDGADHGNHGDSGSDDTDTGDGTDQGDHGDSGSDDTDTGGGTDHGDHGDSGSDDTDTGDETDHGDHGDSGSDDTDTGDGPDHGDHGDSGSDDTDTGDGTDHGDHGDSGSDDTDTGDGPDHGDHGDSGSDDTDTGDGTDHGDHGDSGSDDTDTGDGPDHGDHGDSGSDDTDTGDGTDHGDHGDSGSDDTDTSDGTDDGDIDDSGSDGTDHGDHGDSGSDDQTSKHFGLMAQYFILHQSVTSLNEIDFDAASDSVGMVSELNTQTSYDPFWENGARDMFAARYTGKLNVETSGTYTIYLTSDDGSALYLNGERVIDNDGAHAGTVVPVTLELAAGEHDIDLRYFELWGAQTLKLEWSGPDTNGITQLIDGESLSHNMSSDSGNDTDHGDHGDTGSGDDTDHGDNGDTGSGDDTDHGDHGDTGSGDDTDHGDNGDTGSGDDTDHGDHGDTGSGDDTDHGDHGDTGSGDDTDHGDHGDTGSGDDTDHGDHGDTGSGDDTDHGNHAGHGGSDTVDHGGANMPGTIPEPTSPDEVEAFVAAVMAESNAHAHGDDSGKAIEHGQLLDLVPRSEATHIAVSDGDWFDPGTWYEGRIPDAGANVLIPKNIAVTYDGESDASLFSVRVDGELSFATNTDTKLVVDTLVVDTTGRLEIGTADNPIDANVNVDIVIANNGDIDVNWDPSLLSRGVVSHGQIEIHGAEKTAFLKVADAPMTGDTSMTLQEIPEGWQVGDKLVITGTHKTGWTGTAAGHIESQDEEVTITSISGNQITFDRALEHDHDTPRDDLSAYVTNMSRNITFSSEDGDATQTHHRGHVMFMHNDDVDVRFAAFEDLGRTDKSEAAFDAGSLSSISADSNVKGRYSFHFHKTGVQDQDNPAMAVGNVVDGSPGWGFVHHSSNANFTDNAAFDVFGAAFAAESGDETGVWLRNIAIKSEGVGFGEWNIKTGDRAARQDSGHTGDGFFFAGRLVEAAENVAANTTNGFVWMHRGAYDAYAEGLDHPEIAYGSDTVPTNLTPIQGFRDNEAFGTHTGLVVIKSNPAQQQHELRTVFDGFLNWETNQGADISYTAHYTLLDFDLISTTDLTGALASKGIEIGSMSYDIVMNGLKIEGFNTGVDLEQDFFIPIANEDVGHVVIDLEAINVGENFAGFDPNKHQLLTSADLVTGRLEFTHNGDTSLAEGEDFNFDGIKTDSIGTIDRASAQDPLSLDFYKQIIHIISKDGYYKTQDGQNVILIDDFIVDRATGDIMKLTHVVTLEMTDQQLANNWMLNNYANGAKYNGLIDLSGSAPVARNDSFRTNTNEGRLVDVLNNDIDFDDDALTVDGFTDPEHGDVYLQEDGQLLYQPDINFEGTDSFTYWAADSSGQLSEAVVEIQVWDM</sequence>
<dbReference type="InterPro" id="IPR052387">
    <property type="entry name" value="Fibrocystin"/>
</dbReference>
<dbReference type="GO" id="GO:0030313">
    <property type="term" value="C:cell envelope"/>
    <property type="evidence" value="ECO:0007669"/>
    <property type="project" value="UniProtKB-SubCell"/>
</dbReference>
<proteinExistence type="predicted"/>
<feature type="compositionally biased region" description="Acidic residues" evidence="4">
    <location>
        <begin position="533"/>
        <end position="552"/>
    </location>
</feature>
<feature type="region of interest" description="Disordered" evidence="4">
    <location>
        <begin position="719"/>
        <end position="874"/>
    </location>
</feature>
<keyword evidence="3" id="KW-0677">Repeat</keyword>
<feature type="region of interest" description="Disordered" evidence="4">
    <location>
        <begin position="168"/>
        <end position="191"/>
    </location>
</feature>
<feature type="compositionally biased region" description="Basic and acidic residues" evidence="4">
    <location>
        <begin position="504"/>
        <end position="513"/>
    </location>
</feature>
<evidence type="ECO:0000256" key="1">
    <source>
        <dbReference type="ARBA" id="ARBA00004196"/>
    </source>
</evidence>
<feature type="region of interest" description="Disordered" evidence="4">
    <location>
        <begin position="342"/>
        <end position="571"/>
    </location>
</feature>
<evidence type="ECO:0000313" key="8">
    <source>
        <dbReference type="Proteomes" id="UP000183400"/>
    </source>
</evidence>
<gene>
    <name evidence="7" type="ORF">SAMN05444358_102251</name>
</gene>
<dbReference type="EMBL" id="FNNP01000002">
    <property type="protein sequence ID" value="SDX03413.1"/>
    <property type="molecule type" value="Genomic_DNA"/>
</dbReference>
<protein>
    <submittedName>
        <fullName evidence="7">PA14 domain-containing protein</fullName>
    </submittedName>
</protein>